<dbReference type="AlphaFoldDB" id="A0AAE0EI18"/>
<protein>
    <submittedName>
        <fullName evidence="1">Uncharacterized protein</fullName>
    </submittedName>
</protein>
<proteinExistence type="predicted"/>
<gene>
    <name evidence="1" type="ORF">Dsin_000715</name>
</gene>
<comment type="caution">
    <text evidence="1">The sequence shown here is derived from an EMBL/GenBank/DDBJ whole genome shotgun (WGS) entry which is preliminary data.</text>
</comment>
<organism evidence="1 2">
    <name type="scientific">Dipteronia sinensis</name>
    <dbReference type="NCBI Taxonomy" id="43782"/>
    <lineage>
        <taxon>Eukaryota</taxon>
        <taxon>Viridiplantae</taxon>
        <taxon>Streptophyta</taxon>
        <taxon>Embryophyta</taxon>
        <taxon>Tracheophyta</taxon>
        <taxon>Spermatophyta</taxon>
        <taxon>Magnoliopsida</taxon>
        <taxon>eudicotyledons</taxon>
        <taxon>Gunneridae</taxon>
        <taxon>Pentapetalae</taxon>
        <taxon>rosids</taxon>
        <taxon>malvids</taxon>
        <taxon>Sapindales</taxon>
        <taxon>Sapindaceae</taxon>
        <taxon>Hippocastanoideae</taxon>
        <taxon>Acereae</taxon>
        <taxon>Dipteronia</taxon>
    </lineage>
</organism>
<accession>A0AAE0EI18</accession>
<dbReference type="EMBL" id="JANJYJ010000001">
    <property type="protein sequence ID" value="KAK3228834.1"/>
    <property type="molecule type" value="Genomic_DNA"/>
</dbReference>
<keyword evidence="2" id="KW-1185">Reference proteome</keyword>
<reference evidence="1" key="1">
    <citation type="journal article" date="2023" name="Plant J.">
        <title>Genome sequences and population genomics provide insights into the demographic history, inbreeding, and mutation load of two 'living fossil' tree species of Dipteronia.</title>
        <authorList>
            <person name="Feng Y."/>
            <person name="Comes H.P."/>
            <person name="Chen J."/>
            <person name="Zhu S."/>
            <person name="Lu R."/>
            <person name="Zhang X."/>
            <person name="Li P."/>
            <person name="Qiu J."/>
            <person name="Olsen K.M."/>
            <person name="Qiu Y."/>
        </authorList>
    </citation>
    <scope>NUCLEOTIDE SEQUENCE</scope>
    <source>
        <strain evidence="1">NBL</strain>
    </source>
</reference>
<sequence>MVKAYEVWKDGPIMETTTFGPVPSLSTNIRLGAKKTYKSTNLKRVARGAISAEVFTVSVLRNARSNLFGGKSEDAPKVEINGKGRKRAGNVVLDVGAASQKKKKSGILVETATVWHNT</sequence>
<dbReference type="Proteomes" id="UP001281410">
    <property type="component" value="Unassembled WGS sequence"/>
</dbReference>
<name>A0AAE0EI18_9ROSI</name>
<evidence type="ECO:0000313" key="2">
    <source>
        <dbReference type="Proteomes" id="UP001281410"/>
    </source>
</evidence>
<evidence type="ECO:0000313" key="1">
    <source>
        <dbReference type="EMBL" id="KAK3228834.1"/>
    </source>
</evidence>